<gene>
    <name evidence="3" type="primary">fas6</name>
    <name evidence="3" type="ORF">CENDO_04420</name>
</gene>
<comment type="similarity">
    <text evidence="1">Belongs to the LOG family.</text>
</comment>
<comment type="catalytic activity">
    <reaction evidence="1">
        <text>9-ribosyl-trans-zeatin 5'-phosphate + H2O = trans-zeatin + D-ribose 5-phosphate</text>
        <dbReference type="Rhea" id="RHEA:48564"/>
        <dbReference type="ChEBI" id="CHEBI:15377"/>
        <dbReference type="ChEBI" id="CHEBI:16522"/>
        <dbReference type="ChEBI" id="CHEBI:78346"/>
        <dbReference type="ChEBI" id="CHEBI:87947"/>
        <dbReference type="EC" id="3.2.2.n1"/>
    </reaction>
</comment>
<dbReference type="KEGG" id="cee:CENDO_04420"/>
<dbReference type="PANTHER" id="PTHR43393">
    <property type="entry name" value="CYTOKININ RIBOSIDE 5'-MONOPHOSPHATE PHOSPHORIBOHYDROLASE"/>
    <property type="match status" value="1"/>
</dbReference>
<dbReference type="EMBL" id="CP039247">
    <property type="protein sequence ID" value="QCB28174.1"/>
    <property type="molecule type" value="Genomic_DNA"/>
</dbReference>
<accession>A0A4P7QH80</accession>
<sequence>MTEHKRIKRGPVMTRRDANDTSTYDQRLLESGSTYDWQHGDPWRVLRIQSEFVTGFDALAELPKAVSVFGSARTQPDHEHYRLAEEVARKLVAAEYAVITGGGPGIMEAGNKGAHEAGGLSVGLGIELPFEQGLNEYVDLGIDFRYFFARKTMFLKYSQAFICLPGGLGTMDELFEVMCMVQTGKVTKFPIVLMGTQYWGGLVEWLKNTMTEQGYISPEDNNLFLLTDSADEAVEYITTIHKDMSDLRVKGLER</sequence>
<dbReference type="SUPFAM" id="SSF102405">
    <property type="entry name" value="MCP/YpsA-like"/>
    <property type="match status" value="1"/>
</dbReference>
<dbReference type="PANTHER" id="PTHR43393:SF2">
    <property type="entry name" value="CYTOKININ RIBOSIDE 5'-MONOPHOSPHATE PHOSPHORIBOHYDROLASE"/>
    <property type="match status" value="1"/>
</dbReference>
<dbReference type="InterPro" id="IPR031100">
    <property type="entry name" value="LOG_fam"/>
</dbReference>
<comment type="catalytic activity">
    <reaction evidence="1">
        <text>N(6)-(dimethylallyl)adenosine 5'-phosphate + H2O = N(6)-dimethylallyladenine + D-ribose 5-phosphate</text>
        <dbReference type="Rhea" id="RHEA:48560"/>
        <dbReference type="ChEBI" id="CHEBI:15377"/>
        <dbReference type="ChEBI" id="CHEBI:17660"/>
        <dbReference type="ChEBI" id="CHEBI:57526"/>
        <dbReference type="ChEBI" id="CHEBI:78346"/>
        <dbReference type="EC" id="3.2.2.n1"/>
    </reaction>
</comment>
<dbReference type="RefSeq" id="WP_136140948.1">
    <property type="nucleotide sequence ID" value="NZ_CP039247.1"/>
</dbReference>
<evidence type="ECO:0000256" key="2">
    <source>
        <dbReference type="SAM" id="MobiDB-lite"/>
    </source>
</evidence>
<dbReference type="EC" id="3.2.2.n1" evidence="1"/>
<evidence type="ECO:0000313" key="3">
    <source>
        <dbReference type="EMBL" id="QCB28174.1"/>
    </source>
</evidence>
<evidence type="ECO:0000313" key="4">
    <source>
        <dbReference type="Proteomes" id="UP000296352"/>
    </source>
</evidence>
<reference evidence="3 4" key="1">
    <citation type="submission" date="2019-04" db="EMBL/GenBank/DDBJ databases">
        <title>Corynebacterium endometrii sp. nov., isolated from the uterus of a cow with endometritis.</title>
        <authorList>
            <person name="Ballas P."/>
            <person name="Ruckert C."/>
            <person name="Wagener K."/>
            <person name="Drillich M."/>
            <person name="Kaempfer P."/>
            <person name="Busse H.-J."/>
            <person name="Ehling-Schulz M."/>
        </authorList>
    </citation>
    <scope>NUCLEOTIDE SEQUENCE [LARGE SCALE GENOMIC DNA]</scope>
    <source>
        <strain evidence="3 4">LMM-1653</strain>
    </source>
</reference>
<keyword evidence="4" id="KW-1185">Reference proteome</keyword>
<dbReference type="Gene3D" id="3.40.50.450">
    <property type="match status" value="1"/>
</dbReference>
<dbReference type="Proteomes" id="UP000296352">
    <property type="component" value="Chromosome"/>
</dbReference>
<protein>
    <recommendedName>
        <fullName evidence="1">Cytokinin riboside 5'-monophosphate phosphoribohydrolase</fullName>
        <ecNumber evidence="1">3.2.2.n1</ecNumber>
    </recommendedName>
</protein>
<dbReference type="GO" id="GO:0005829">
    <property type="term" value="C:cytosol"/>
    <property type="evidence" value="ECO:0007669"/>
    <property type="project" value="TreeGrafter"/>
</dbReference>
<keyword evidence="1" id="KW-0378">Hydrolase</keyword>
<dbReference type="GO" id="GO:0009691">
    <property type="term" value="P:cytokinin biosynthetic process"/>
    <property type="evidence" value="ECO:0007669"/>
    <property type="project" value="UniProtKB-UniRule"/>
</dbReference>
<dbReference type="GO" id="GO:0102682">
    <property type="term" value="F:cytokinin riboside 5'-monophosphate phosphoribohydrolase activity"/>
    <property type="evidence" value="ECO:0007669"/>
    <property type="project" value="RHEA"/>
</dbReference>
<dbReference type="NCBIfam" id="TIGR00730">
    <property type="entry name" value="Rossman fold protein, TIGR00730 family"/>
    <property type="match status" value="1"/>
</dbReference>
<dbReference type="InterPro" id="IPR052341">
    <property type="entry name" value="LOG_family_nucleotidases"/>
</dbReference>
<name>A0A4P7QH80_9CORY</name>
<dbReference type="FunFam" id="3.40.50.450:FF:000011">
    <property type="entry name" value="TIGR00730 family Rossman fold protein"/>
    <property type="match status" value="1"/>
</dbReference>
<proteinExistence type="inferred from homology"/>
<organism evidence="3 4">
    <name type="scientific">Corynebacterium endometrii</name>
    <dbReference type="NCBI Taxonomy" id="2488819"/>
    <lineage>
        <taxon>Bacteria</taxon>
        <taxon>Bacillati</taxon>
        <taxon>Actinomycetota</taxon>
        <taxon>Actinomycetes</taxon>
        <taxon>Mycobacteriales</taxon>
        <taxon>Corynebacteriaceae</taxon>
        <taxon>Corynebacterium</taxon>
    </lineage>
</organism>
<dbReference type="Pfam" id="PF03641">
    <property type="entry name" value="Lysine_decarbox"/>
    <property type="match status" value="1"/>
</dbReference>
<dbReference type="OrthoDB" id="9801098at2"/>
<evidence type="ECO:0000256" key="1">
    <source>
        <dbReference type="RuleBase" id="RU363015"/>
    </source>
</evidence>
<dbReference type="InterPro" id="IPR005269">
    <property type="entry name" value="LOG"/>
</dbReference>
<keyword evidence="1" id="KW-0203">Cytokinin biosynthesis</keyword>
<dbReference type="AlphaFoldDB" id="A0A4P7QH80"/>
<feature type="region of interest" description="Disordered" evidence="2">
    <location>
        <begin position="1"/>
        <end position="24"/>
    </location>
</feature>